<dbReference type="InterPro" id="IPR036734">
    <property type="entry name" value="Neur_chan_lig-bd_sf"/>
</dbReference>
<keyword evidence="3" id="KW-1185">Reference proteome</keyword>
<proteinExistence type="predicted"/>
<dbReference type="Proteomes" id="UP001177670">
    <property type="component" value="Unassembled WGS sequence"/>
</dbReference>
<gene>
    <name evidence="2" type="ORF">K0M31_002076</name>
</gene>
<dbReference type="Pfam" id="PF02931">
    <property type="entry name" value="Neur_chan_LBD"/>
    <property type="match status" value="1"/>
</dbReference>
<evidence type="ECO:0000313" key="2">
    <source>
        <dbReference type="EMBL" id="KAK1137572.1"/>
    </source>
</evidence>
<dbReference type="EMBL" id="JAHYIQ010000001">
    <property type="protein sequence ID" value="KAK1137572.1"/>
    <property type="molecule type" value="Genomic_DNA"/>
</dbReference>
<dbReference type="SUPFAM" id="SSF63712">
    <property type="entry name" value="Nicotinic receptor ligand binding domain-like"/>
    <property type="match status" value="1"/>
</dbReference>
<name>A0AA40GH07_9HYME</name>
<comment type="caution">
    <text evidence="2">The sequence shown here is derived from an EMBL/GenBank/DDBJ whole genome shotgun (WGS) entry which is preliminary data.</text>
</comment>
<dbReference type="AlphaFoldDB" id="A0AA40GH07"/>
<evidence type="ECO:0000313" key="3">
    <source>
        <dbReference type="Proteomes" id="UP001177670"/>
    </source>
</evidence>
<dbReference type="Gene3D" id="2.70.170.10">
    <property type="entry name" value="Neurotransmitter-gated ion-channel ligand-binding domain"/>
    <property type="match status" value="1"/>
</dbReference>
<dbReference type="InterPro" id="IPR006202">
    <property type="entry name" value="Neur_chan_lig-bd"/>
</dbReference>
<reference evidence="2" key="1">
    <citation type="submission" date="2021-10" db="EMBL/GenBank/DDBJ databases">
        <title>Melipona bicolor Genome sequencing and assembly.</title>
        <authorList>
            <person name="Araujo N.S."/>
            <person name="Arias M.C."/>
        </authorList>
    </citation>
    <scope>NUCLEOTIDE SEQUENCE</scope>
    <source>
        <strain evidence="2">USP_2M_L1-L4_2017</strain>
        <tissue evidence="2">Whole body</tissue>
    </source>
</reference>
<organism evidence="2 3">
    <name type="scientific">Melipona bicolor</name>
    <dbReference type="NCBI Taxonomy" id="60889"/>
    <lineage>
        <taxon>Eukaryota</taxon>
        <taxon>Metazoa</taxon>
        <taxon>Ecdysozoa</taxon>
        <taxon>Arthropoda</taxon>
        <taxon>Hexapoda</taxon>
        <taxon>Insecta</taxon>
        <taxon>Pterygota</taxon>
        <taxon>Neoptera</taxon>
        <taxon>Endopterygota</taxon>
        <taxon>Hymenoptera</taxon>
        <taxon>Apocrita</taxon>
        <taxon>Aculeata</taxon>
        <taxon>Apoidea</taxon>
        <taxon>Anthophila</taxon>
        <taxon>Apidae</taxon>
        <taxon>Melipona</taxon>
    </lineage>
</organism>
<accession>A0AA40GH07</accession>
<dbReference type="GO" id="GO:0005230">
    <property type="term" value="F:extracellular ligand-gated monoatomic ion channel activity"/>
    <property type="evidence" value="ECO:0007669"/>
    <property type="project" value="InterPro"/>
</dbReference>
<dbReference type="GO" id="GO:0016020">
    <property type="term" value="C:membrane"/>
    <property type="evidence" value="ECO:0007669"/>
    <property type="project" value="InterPro"/>
</dbReference>
<feature type="domain" description="Neurotransmitter-gated ion-channel ligand-binding" evidence="1">
    <location>
        <begin position="48"/>
        <end position="88"/>
    </location>
</feature>
<protein>
    <recommendedName>
        <fullName evidence="1">Neurotransmitter-gated ion-channel ligand-binding domain-containing protein</fullName>
    </recommendedName>
</protein>
<evidence type="ECO:0000259" key="1">
    <source>
        <dbReference type="Pfam" id="PF02931"/>
    </source>
</evidence>
<sequence>MEWLVVQNLNLWCKHGGKLTYTSGYCGMFRSGLKQVVFVAESLCGRHEKRLLNELLSTYNTLERPVANESEPLEVRFGITLQQIIDVSFQIDARAIDENIKFASEMLKIENFIQHNEVRKLLFIFYEKSFKFHIGKSQQKL</sequence>